<dbReference type="AlphaFoldDB" id="A0A3Q0L2N8"/>
<name>A0A3Q0L2N8_VIBVU</name>
<accession>A0A3Q0L2N8</accession>
<dbReference type="KEGG" id="vvu:VV1_0800"/>
<evidence type="ECO:0008006" key="3">
    <source>
        <dbReference type="Google" id="ProtNLM"/>
    </source>
</evidence>
<protein>
    <recommendedName>
        <fullName evidence="3">Glycosyltransferase 52 family protein</fullName>
    </recommendedName>
</protein>
<organism evidence="1 2">
    <name type="scientific">Vibrio vulnificus (strain CMCP6)</name>
    <dbReference type="NCBI Taxonomy" id="216895"/>
    <lineage>
        <taxon>Bacteria</taxon>
        <taxon>Pseudomonadati</taxon>
        <taxon>Pseudomonadota</taxon>
        <taxon>Gammaproteobacteria</taxon>
        <taxon>Vibrionales</taxon>
        <taxon>Vibrionaceae</taxon>
        <taxon>Vibrio</taxon>
    </lineage>
</organism>
<dbReference type="RefSeq" id="WP_011078870.1">
    <property type="nucleotide sequence ID" value="NC_004459.3"/>
</dbReference>
<reference evidence="1 2" key="3">
    <citation type="journal article" date="2011" name="Mol. Syst. Biol.">
        <title>Integrative genome-scale metabolic analysis of Vibrio vulnificus for drug targeting and discovery.</title>
        <authorList>
            <person name="Kim H.U."/>
            <person name="Kim S.Y."/>
            <person name="Jeong H."/>
            <person name="Kim T.Y."/>
            <person name="Kim J.J."/>
            <person name="Choy H.E."/>
            <person name="Yi K.Y."/>
            <person name="Rhee J.H."/>
            <person name="Lee S.Y."/>
        </authorList>
    </citation>
    <scope>NUCLEOTIDE SEQUENCE [LARGE SCALE GENOMIC DNA]</scope>
    <source>
        <strain evidence="1 2">CMCP6</strain>
    </source>
</reference>
<gene>
    <name evidence="1" type="ordered locus">VV1_0800</name>
</gene>
<reference evidence="1 2" key="2">
    <citation type="journal article" date="2003" name="Infect. Immun.">
        <title>Characterization and pathogenic significance of Vibrio vulnificus antigens preferentially expressed in septicemic patients.</title>
        <authorList>
            <person name="Kim Y.R."/>
            <person name="Lee S.E."/>
            <person name="Kim C.M."/>
            <person name="Kim S.Y."/>
            <person name="Shin E.K."/>
            <person name="Shin D.H."/>
            <person name="Chung S.S."/>
            <person name="Choy H.E."/>
            <person name="Progulske-Fox A."/>
            <person name="Hillman J.D."/>
            <person name="Handfield M."/>
            <person name="Rhee J.H."/>
        </authorList>
    </citation>
    <scope>NUCLEOTIDE SEQUENCE [LARGE SCALE GENOMIC DNA]</scope>
    <source>
        <strain evidence="1 2">CMCP6</strain>
    </source>
</reference>
<evidence type="ECO:0000313" key="1">
    <source>
        <dbReference type="EMBL" id="AAO09304.1"/>
    </source>
</evidence>
<dbReference type="EMBL" id="AE016795">
    <property type="protein sequence ID" value="AAO09304.1"/>
    <property type="molecule type" value="Genomic_DNA"/>
</dbReference>
<evidence type="ECO:0000313" key="2">
    <source>
        <dbReference type="Proteomes" id="UP000002275"/>
    </source>
</evidence>
<proteinExistence type="predicted"/>
<sequence>MNIFVATSPFQYICANEARVAYQTQNNILFLVKQNREPGISQLNHVFCSNDWDHVIWVERHQRTFNVPKAIKQAIRINGGSKTFERFFYAEYNAWRTKLIRRNLTFSQEIYFDDGTTTVFEYERYIRDEKTFYRPRFVQDSLIRLQGLKPIGHLEHFPQFEIFSIFDLLDPIHPHRQNDFSALKAKYGNQPVYSADAPVGFLGHGAVGGKNGKCIDTYLSEVKQFVRYANGQVMYFPHRTELPDVANEIKNMANVIYHHSSLPLEIELLDKGICLSALYGTYSNAQYSLSVLYPDLPVYNLIPSGEGINQTRKDSYTVIHRLFEKIAIPNVQI</sequence>
<reference evidence="2" key="1">
    <citation type="submission" date="2002-12" db="EMBL/GenBank/DDBJ databases">
        <title>Complete genome sequence of Vibrio vulnificus CMCP6.</title>
        <authorList>
            <person name="Rhee J.H."/>
            <person name="Kim S.Y."/>
            <person name="Chung S.S."/>
            <person name="Kim J.J."/>
            <person name="Moon Y.H."/>
            <person name="Jeong H."/>
            <person name="Choy H.E."/>
        </authorList>
    </citation>
    <scope>NUCLEOTIDE SEQUENCE [LARGE SCALE GENOMIC DNA]</scope>
    <source>
        <strain evidence="2">CMCP6</strain>
    </source>
</reference>
<dbReference type="Proteomes" id="UP000002275">
    <property type="component" value="Chromosome I"/>
</dbReference>